<keyword evidence="3" id="KW-0735">Signal-anchor</keyword>
<organism evidence="8 9">
    <name type="scientific">Naematelia encephala</name>
    <dbReference type="NCBI Taxonomy" id="71784"/>
    <lineage>
        <taxon>Eukaryota</taxon>
        <taxon>Fungi</taxon>
        <taxon>Dikarya</taxon>
        <taxon>Basidiomycota</taxon>
        <taxon>Agaricomycotina</taxon>
        <taxon>Tremellomycetes</taxon>
        <taxon>Tremellales</taxon>
        <taxon>Naemateliaceae</taxon>
        <taxon>Naematelia</taxon>
    </lineage>
</organism>
<comment type="caution">
    <text evidence="8">The sequence shown here is derived from an EMBL/GenBank/DDBJ whole genome shotgun (WGS) entry which is preliminary data.</text>
</comment>
<name>A0A1Y2ASK4_9TREE</name>
<sequence length="475" mass="55148">MLYQSRPRARDIRVSSLNTTVVPDFSHINYCFLFHIACFCPAGIRITASAFFRHLRKRMGPGNSLSPRLRGNSRPGIRTAWFRLLRGVATVYAVLVTVRATFYLASNIYQQQYHSILDRHDTVAAPVDSALLLAGSFGASIHPNETEIIPYFYQAKRNPIKKDITICTIMTLGRVEMFERLASIHDGPISVTIHVTKRDMLPDIDAMWAANPLMRQNVDIHVIISPHLREFNTYRNMARLFARTDYIFQFDVDFATTTDFRNRIISDERLMNMLEQGNNAFVVPAFQYRRDANVEPSLKDFPKTKEELLPIYKAGRGDIECFYHWWKPSHAGTNYTYWIGATDIYPVTQWNTAYEPYVIIKRNSAPWCDARFIGYGDNKVSCLFEYYVSGQNFWVLPEDFIIHQTHSNLNAARKVGFEYNRGLYVAFQEEVCLRYLNFFAQSGDLDTSRAENMYTQCRQYDGFRKWEKQIISITT</sequence>
<accession>A0A1Y2ASK4</accession>
<dbReference type="GO" id="GO:0042285">
    <property type="term" value="F:xylosyltransferase activity"/>
    <property type="evidence" value="ECO:0007669"/>
    <property type="project" value="TreeGrafter"/>
</dbReference>
<dbReference type="PANTHER" id="PTHR12270:SF25">
    <property type="entry name" value="GLYCOSYLTRANSFERASE-LIKE PROTEIN LARGE"/>
    <property type="match status" value="1"/>
</dbReference>
<keyword evidence="6" id="KW-0325">Glycoprotein</keyword>
<reference evidence="8 9" key="1">
    <citation type="submission" date="2016-07" db="EMBL/GenBank/DDBJ databases">
        <title>Pervasive Adenine N6-methylation of Active Genes in Fungi.</title>
        <authorList>
            <consortium name="DOE Joint Genome Institute"/>
            <person name="Mondo S.J."/>
            <person name="Dannebaum R.O."/>
            <person name="Kuo R.C."/>
            <person name="Labutti K."/>
            <person name="Haridas S."/>
            <person name="Kuo A."/>
            <person name="Salamov A."/>
            <person name="Ahrendt S.R."/>
            <person name="Lipzen A."/>
            <person name="Sullivan W."/>
            <person name="Andreopoulos W.B."/>
            <person name="Clum A."/>
            <person name="Lindquist E."/>
            <person name="Daum C."/>
            <person name="Ramamoorthy G.K."/>
            <person name="Gryganskyi A."/>
            <person name="Culley D."/>
            <person name="Magnuson J.K."/>
            <person name="James T.Y."/>
            <person name="O'Malley M.A."/>
            <person name="Stajich J.E."/>
            <person name="Spatafora J.W."/>
            <person name="Visel A."/>
            <person name="Grigoriev I.V."/>
        </authorList>
    </citation>
    <scope>NUCLEOTIDE SEQUENCE [LARGE SCALE GENOMIC DNA]</scope>
    <source>
        <strain evidence="8 9">68-887.2</strain>
    </source>
</reference>
<dbReference type="Pfam" id="PF13896">
    <property type="entry name" value="Glyco_transf_49"/>
    <property type="match status" value="1"/>
</dbReference>
<dbReference type="InParanoid" id="A0A1Y2ASK4"/>
<dbReference type="EMBL" id="MCFC01000057">
    <property type="protein sequence ID" value="ORY25476.1"/>
    <property type="molecule type" value="Genomic_DNA"/>
</dbReference>
<feature type="transmembrane region" description="Helical" evidence="7">
    <location>
        <begin position="32"/>
        <end position="52"/>
    </location>
</feature>
<keyword evidence="2 7" id="KW-0812">Transmembrane</keyword>
<keyword evidence="5 7" id="KW-0472">Membrane</keyword>
<evidence type="ECO:0000256" key="1">
    <source>
        <dbReference type="ARBA" id="ARBA00004606"/>
    </source>
</evidence>
<dbReference type="Proteomes" id="UP000193986">
    <property type="component" value="Unassembled WGS sequence"/>
</dbReference>
<dbReference type="InterPro" id="IPR051292">
    <property type="entry name" value="Xyl/GlcA_transferase"/>
</dbReference>
<keyword evidence="4 7" id="KW-1133">Transmembrane helix</keyword>
<dbReference type="GO" id="GO:0015020">
    <property type="term" value="F:glucuronosyltransferase activity"/>
    <property type="evidence" value="ECO:0007669"/>
    <property type="project" value="TreeGrafter"/>
</dbReference>
<dbReference type="GO" id="GO:0035269">
    <property type="term" value="P:protein O-linked glycosylation via mannose"/>
    <property type="evidence" value="ECO:0007669"/>
    <property type="project" value="TreeGrafter"/>
</dbReference>
<evidence type="ECO:0000256" key="5">
    <source>
        <dbReference type="ARBA" id="ARBA00023136"/>
    </source>
</evidence>
<evidence type="ECO:0000256" key="2">
    <source>
        <dbReference type="ARBA" id="ARBA00022692"/>
    </source>
</evidence>
<dbReference type="GO" id="GO:0016020">
    <property type="term" value="C:membrane"/>
    <property type="evidence" value="ECO:0007669"/>
    <property type="project" value="UniProtKB-SubCell"/>
</dbReference>
<evidence type="ECO:0000256" key="7">
    <source>
        <dbReference type="SAM" id="Phobius"/>
    </source>
</evidence>
<dbReference type="OrthoDB" id="411524at2759"/>
<keyword evidence="8" id="KW-0808">Transferase</keyword>
<evidence type="ECO:0000313" key="8">
    <source>
        <dbReference type="EMBL" id="ORY25476.1"/>
    </source>
</evidence>
<proteinExistence type="predicted"/>
<evidence type="ECO:0000313" key="9">
    <source>
        <dbReference type="Proteomes" id="UP000193986"/>
    </source>
</evidence>
<dbReference type="PANTHER" id="PTHR12270">
    <property type="entry name" value="GLYCOSYLTRANSFERASE-RELATED"/>
    <property type="match status" value="1"/>
</dbReference>
<gene>
    <name evidence="8" type="ORF">BCR39DRAFT_544264</name>
</gene>
<protein>
    <submittedName>
        <fullName evidence="8">Glycosyl-transferase for dystroglycan-domain-containing protein</fullName>
    </submittedName>
</protein>
<keyword evidence="9" id="KW-1185">Reference proteome</keyword>
<dbReference type="AlphaFoldDB" id="A0A1Y2ASK4"/>
<evidence type="ECO:0000256" key="6">
    <source>
        <dbReference type="ARBA" id="ARBA00023180"/>
    </source>
</evidence>
<evidence type="ECO:0000256" key="4">
    <source>
        <dbReference type="ARBA" id="ARBA00022989"/>
    </source>
</evidence>
<comment type="subcellular location">
    <subcellularLocation>
        <location evidence="1">Membrane</location>
        <topology evidence="1">Single-pass type II membrane protein</topology>
    </subcellularLocation>
</comment>
<evidence type="ECO:0000256" key="3">
    <source>
        <dbReference type="ARBA" id="ARBA00022968"/>
    </source>
</evidence>